<gene>
    <name evidence="1" type="ORF">PDE_04601</name>
</gene>
<organism evidence="1 2">
    <name type="scientific">Penicillium oxalicum (strain 114-2 / CGMCC 5302)</name>
    <name type="common">Penicillium decumbens</name>
    <dbReference type="NCBI Taxonomy" id="933388"/>
    <lineage>
        <taxon>Eukaryota</taxon>
        <taxon>Fungi</taxon>
        <taxon>Dikarya</taxon>
        <taxon>Ascomycota</taxon>
        <taxon>Pezizomycotina</taxon>
        <taxon>Eurotiomycetes</taxon>
        <taxon>Eurotiomycetidae</taxon>
        <taxon>Eurotiales</taxon>
        <taxon>Aspergillaceae</taxon>
        <taxon>Penicillium</taxon>
    </lineage>
</organism>
<dbReference type="EMBL" id="KB644412">
    <property type="protein sequence ID" value="EPS29651.1"/>
    <property type="molecule type" value="Genomic_DNA"/>
</dbReference>
<protein>
    <submittedName>
        <fullName evidence="1">Uncharacterized protein</fullName>
    </submittedName>
</protein>
<accession>S7ZLT3</accession>
<evidence type="ECO:0000313" key="2">
    <source>
        <dbReference type="Proteomes" id="UP000019376"/>
    </source>
</evidence>
<reference evidence="1 2" key="1">
    <citation type="journal article" date="2013" name="PLoS ONE">
        <title>Genomic and secretomic analyses reveal unique features of the lignocellulolytic enzyme system of Penicillium decumbens.</title>
        <authorList>
            <person name="Liu G."/>
            <person name="Zhang L."/>
            <person name="Wei X."/>
            <person name="Zou G."/>
            <person name="Qin Y."/>
            <person name="Ma L."/>
            <person name="Li J."/>
            <person name="Zheng H."/>
            <person name="Wang S."/>
            <person name="Wang C."/>
            <person name="Xun L."/>
            <person name="Zhao G.-P."/>
            <person name="Zhou Z."/>
            <person name="Qu Y."/>
        </authorList>
    </citation>
    <scope>NUCLEOTIDE SEQUENCE [LARGE SCALE GENOMIC DNA]</scope>
    <source>
        <strain evidence="2">114-2 / CGMCC 5302</strain>
    </source>
</reference>
<sequence length="148" mass="17256">MPLHFSSPVQATRECVINRLKHQPWRAPILNGSNGSTVQEDLPNTYQSVCRRIATHFCKSTHIRCTHYKVTAIKSFAHVKEEEEEEEERKKEKKMFTTVECKTPWIYNVHVLLVQSDRIRGTSTTRYAGFFCVAIRTWALNARGQRDF</sequence>
<evidence type="ECO:0000313" key="1">
    <source>
        <dbReference type="EMBL" id="EPS29651.1"/>
    </source>
</evidence>
<dbReference type="HOGENOM" id="CLU_1759440_0_0_1"/>
<proteinExistence type="predicted"/>
<name>S7ZLT3_PENO1</name>
<dbReference type="AlphaFoldDB" id="S7ZLT3"/>
<keyword evidence="2" id="KW-1185">Reference proteome</keyword>
<dbReference type="Proteomes" id="UP000019376">
    <property type="component" value="Unassembled WGS sequence"/>
</dbReference>